<protein>
    <submittedName>
        <fullName evidence="2">Uncharacterized protein</fullName>
    </submittedName>
</protein>
<evidence type="ECO:0000256" key="1">
    <source>
        <dbReference type="SAM" id="SignalP"/>
    </source>
</evidence>
<dbReference type="Proteomes" id="UP000244441">
    <property type="component" value="Chromosome"/>
</dbReference>
<evidence type="ECO:0000313" key="2">
    <source>
        <dbReference type="EMBL" id="AWB66321.1"/>
    </source>
</evidence>
<keyword evidence="3" id="KW-1185">Reference proteome</keyword>
<proteinExistence type="predicted"/>
<gene>
    <name evidence="2" type="ORF">C2869_07690</name>
</gene>
<dbReference type="RefSeq" id="WP_108602391.1">
    <property type="nucleotide sequence ID" value="NZ_CP026604.1"/>
</dbReference>
<feature type="signal peptide" evidence="1">
    <location>
        <begin position="1"/>
        <end position="18"/>
    </location>
</feature>
<name>A0A2S0VQ25_9ALTE</name>
<dbReference type="KEGG" id="cate:C2869_07690"/>
<dbReference type="PROSITE" id="PS51257">
    <property type="entry name" value="PROKAR_LIPOPROTEIN"/>
    <property type="match status" value="1"/>
</dbReference>
<reference evidence="2 3" key="1">
    <citation type="submission" date="2018-01" db="EMBL/GenBank/DDBJ databases">
        <title>Genome sequence of a Cantenovulum-like bacteria.</title>
        <authorList>
            <person name="Tan W.R."/>
            <person name="Lau N.-S."/>
            <person name="Go F."/>
            <person name="Amirul A.-A.A."/>
        </authorList>
    </citation>
    <scope>NUCLEOTIDE SEQUENCE [LARGE SCALE GENOMIC DNA]</scope>
    <source>
        <strain evidence="2 3">CCB-QB4</strain>
    </source>
</reference>
<evidence type="ECO:0000313" key="3">
    <source>
        <dbReference type="Proteomes" id="UP000244441"/>
    </source>
</evidence>
<dbReference type="EMBL" id="CP026604">
    <property type="protein sequence ID" value="AWB66321.1"/>
    <property type="molecule type" value="Genomic_DNA"/>
</dbReference>
<dbReference type="AlphaFoldDB" id="A0A2S0VQ25"/>
<keyword evidence="1" id="KW-0732">Signal</keyword>
<accession>A0A2S0VQ25</accession>
<sequence length="912" mass="99706">MKNNLFIYSSLSAALVLAGCSADLEPTDIQVEEKLEPNDVLFRSGKGTFSRGTRLEVKGDANTLSQVSYYYLDEGSDSTKGQNADSLAQTMTYPVTGLSVDSKTAISIKSVSEISGTCFDPAVLSYFDSYTSCQNEGQYTNAADEVISVVADSTDVSGQNLFQYELRTHIPLNETKEIGTAQALTQEDGLLDNGTVIVPTFNLSDQDWNKLYRAVMSVGGLDYEFMVRTGSRNPVVDITEGFLERDVNNWRPGRTVTRDFQGQVFNTRAPVVIEKDSKDYSVKYQLGLDGDLIEYTQPFYVRAGKNVFLHITTPEGSFEQSYTTKVTIGEVTPALDEHGVLIEGDDTTTDNTHVDTLVINNHAQDYVPGPSTDIHFPPLRSATANDSVTLRATTYINMDQAEFSEQADIAVTAIVLQQTNAAGEPIGGVDPVTIPADQLVYMPEKSKTVSVSGRDIELKAYDWQTQMDVSGTASNYYFTVVGKSDLAGIKPSVSEPTFIHIEKNATLSHYPQSSANIYFNQLTDITVDTRNAANPTILMSDNSTLAGKGKAIIWKAPMDLSASASCAASTTEVVHGVQVNHVKPEIGGVFIGHWTWRLGYITDDELSGTLTGMDPRLSVAWRAPRRPAHMAFSHTGDVLYMASQSIWNFNVDFQHFVGTQEFKFAVDGEGKFSFNRSNGGQYVNNNNRGPFRGALAKETNSNEDAGGEVNNGFSLDAYTIEKTDGDGNSYLQDWILSLDGVDNGTGDDANRGNTGEVYLRKVAVPAAMKDIYQVDAENNHTIISLVDENNMPITLERANAIAVDDKRGFAYISVPEQGGDLDADVIWKVDLQDIEDPLVTTWQATKLASNEGLDKESPMLMGRISSFAMEGGLDMILATDKEQRAVWAIDPISGDRVYLLKSSNVEPVNTCN</sequence>
<organism evidence="2 3">
    <name type="scientific">Saccharobesus litoralis</name>
    <dbReference type="NCBI Taxonomy" id="2172099"/>
    <lineage>
        <taxon>Bacteria</taxon>
        <taxon>Pseudomonadati</taxon>
        <taxon>Pseudomonadota</taxon>
        <taxon>Gammaproteobacteria</taxon>
        <taxon>Alteromonadales</taxon>
        <taxon>Alteromonadaceae</taxon>
        <taxon>Saccharobesus</taxon>
    </lineage>
</organism>
<feature type="chain" id="PRO_5015753096" evidence="1">
    <location>
        <begin position="19"/>
        <end position="912"/>
    </location>
</feature>